<evidence type="ECO:0000256" key="1">
    <source>
        <dbReference type="SAM" id="SignalP"/>
    </source>
</evidence>
<feature type="chain" id="PRO_5046113915" evidence="1">
    <location>
        <begin position="24"/>
        <end position="104"/>
    </location>
</feature>
<evidence type="ECO:0000313" key="3">
    <source>
        <dbReference type="Proteomes" id="UP001320831"/>
    </source>
</evidence>
<dbReference type="RefSeq" id="WP_260902388.1">
    <property type="nucleotide sequence ID" value="NZ_JAOCZP010000003.1"/>
</dbReference>
<proteinExistence type="predicted"/>
<dbReference type="Proteomes" id="UP001320831">
    <property type="component" value="Unassembled WGS sequence"/>
</dbReference>
<dbReference type="Pfam" id="PF06823">
    <property type="entry name" value="DUF1236"/>
    <property type="match status" value="1"/>
</dbReference>
<dbReference type="EMBL" id="JAOCZP010000003">
    <property type="protein sequence ID" value="MCT7375402.1"/>
    <property type="molecule type" value="Genomic_DNA"/>
</dbReference>
<evidence type="ECO:0000313" key="2">
    <source>
        <dbReference type="EMBL" id="MCT7375402.1"/>
    </source>
</evidence>
<feature type="signal peptide" evidence="1">
    <location>
        <begin position="1"/>
        <end position="23"/>
    </location>
</feature>
<protein>
    <submittedName>
        <fullName evidence="2">DUF1236 domain-containing protein</fullName>
    </submittedName>
</protein>
<comment type="caution">
    <text evidence="2">The sequence shown here is derived from an EMBL/GenBank/DDBJ whole genome shotgun (WGS) entry which is preliminary data.</text>
</comment>
<keyword evidence="1" id="KW-0732">Signal</keyword>
<name>A0ABT2LNH6_9HYPH</name>
<keyword evidence="3" id="KW-1185">Reference proteome</keyword>
<accession>A0ABT2LNH6</accession>
<dbReference type="InterPro" id="IPR009642">
    <property type="entry name" value="DUF1236"/>
</dbReference>
<reference evidence="2 3" key="1">
    <citation type="submission" date="2022-09" db="EMBL/GenBank/DDBJ databases">
        <title>Chelativorans salina sp. nov., a novel slightly halophilic bacterium isolated from a saline lake sediment enrichment.</title>
        <authorList>
            <person name="Gao L."/>
            <person name="Fang B.-Z."/>
            <person name="Li W.-J."/>
        </authorList>
    </citation>
    <scope>NUCLEOTIDE SEQUENCE [LARGE SCALE GENOMIC DNA]</scope>
    <source>
        <strain evidence="2 3">EGI FJ00035</strain>
    </source>
</reference>
<organism evidence="2 3">
    <name type="scientific">Chelativorans salis</name>
    <dbReference type="NCBI Taxonomy" id="2978478"/>
    <lineage>
        <taxon>Bacteria</taxon>
        <taxon>Pseudomonadati</taxon>
        <taxon>Pseudomonadota</taxon>
        <taxon>Alphaproteobacteria</taxon>
        <taxon>Hyphomicrobiales</taxon>
        <taxon>Phyllobacteriaceae</taxon>
        <taxon>Chelativorans</taxon>
    </lineage>
</organism>
<gene>
    <name evidence="2" type="ORF">N5A92_10205</name>
</gene>
<sequence>MKTLTSITLSGFLLAAGAGAASAQSVVISPEQETVIREYVTTQEIQPIEVPAEVTIEVGTTLPETIELRPLEVPEAEVEYHYIVVDNRTVLVEPQTREIVYIIE</sequence>